<dbReference type="AlphaFoldDB" id="A0AAW2QYQ9"/>
<reference evidence="2" key="2">
    <citation type="journal article" date="2024" name="Plant">
        <title>Genomic evolution and insights into agronomic trait innovations of Sesamum species.</title>
        <authorList>
            <person name="Miao H."/>
            <person name="Wang L."/>
            <person name="Qu L."/>
            <person name="Liu H."/>
            <person name="Sun Y."/>
            <person name="Le M."/>
            <person name="Wang Q."/>
            <person name="Wei S."/>
            <person name="Zheng Y."/>
            <person name="Lin W."/>
            <person name="Duan Y."/>
            <person name="Cao H."/>
            <person name="Xiong S."/>
            <person name="Wang X."/>
            <person name="Wei L."/>
            <person name="Li C."/>
            <person name="Ma Q."/>
            <person name="Ju M."/>
            <person name="Zhao R."/>
            <person name="Li G."/>
            <person name="Mu C."/>
            <person name="Tian Q."/>
            <person name="Mei H."/>
            <person name="Zhang T."/>
            <person name="Gao T."/>
            <person name="Zhang H."/>
        </authorList>
    </citation>
    <scope>NUCLEOTIDE SEQUENCE</scope>
    <source>
        <strain evidence="2">KEN8</strain>
    </source>
</reference>
<evidence type="ECO:0000256" key="1">
    <source>
        <dbReference type="SAM" id="MobiDB-lite"/>
    </source>
</evidence>
<name>A0AAW2QYQ9_9LAMI</name>
<evidence type="ECO:0000313" key="2">
    <source>
        <dbReference type="EMBL" id="KAL0372593.1"/>
    </source>
</evidence>
<gene>
    <name evidence="2" type="ORF">Scaly_0940900</name>
</gene>
<protein>
    <submittedName>
        <fullName evidence="2">Uncharacterized protein</fullName>
    </submittedName>
</protein>
<dbReference type="PANTHER" id="PTHR34956">
    <property type="entry name" value="OS05G0397300 PROTEIN"/>
    <property type="match status" value="1"/>
</dbReference>
<feature type="region of interest" description="Disordered" evidence="1">
    <location>
        <begin position="161"/>
        <end position="184"/>
    </location>
</feature>
<feature type="compositionally biased region" description="Basic and acidic residues" evidence="1">
    <location>
        <begin position="173"/>
        <end position="184"/>
    </location>
</feature>
<dbReference type="PANTHER" id="PTHR34956:SF1">
    <property type="entry name" value="DUF4005 DOMAIN-CONTAINING PROTEIN"/>
    <property type="match status" value="1"/>
</dbReference>
<sequence>MDCSLPEALKAINAVDHNQSNLFPRPAFNYIRSDRYAIASIKHQFPVPHKYDFHGYLRQEKHTTKVYSSDQYFEEDDDTFYDELRRQVLQLTADDDEDAYENKILQGRKQGLHTGLCSVRQPRCYYNWPGNKEDCAAAPAWMLNLWRSGNGTGVFIPQTVQRKNRSRRKKNEKGRTYKKVEKTN</sequence>
<feature type="compositionally biased region" description="Basic residues" evidence="1">
    <location>
        <begin position="162"/>
        <end position="172"/>
    </location>
</feature>
<accession>A0AAW2QYQ9</accession>
<reference evidence="2" key="1">
    <citation type="submission" date="2020-06" db="EMBL/GenBank/DDBJ databases">
        <authorList>
            <person name="Li T."/>
            <person name="Hu X."/>
            <person name="Zhang T."/>
            <person name="Song X."/>
            <person name="Zhang H."/>
            <person name="Dai N."/>
            <person name="Sheng W."/>
            <person name="Hou X."/>
            <person name="Wei L."/>
        </authorList>
    </citation>
    <scope>NUCLEOTIDE SEQUENCE</scope>
    <source>
        <strain evidence="2">KEN8</strain>
        <tissue evidence="2">Leaf</tissue>
    </source>
</reference>
<proteinExistence type="predicted"/>
<organism evidence="2">
    <name type="scientific">Sesamum calycinum</name>
    <dbReference type="NCBI Taxonomy" id="2727403"/>
    <lineage>
        <taxon>Eukaryota</taxon>
        <taxon>Viridiplantae</taxon>
        <taxon>Streptophyta</taxon>
        <taxon>Embryophyta</taxon>
        <taxon>Tracheophyta</taxon>
        <taxon>Spermatophyta</taxon>
        <taxon>Magnoliopsida</taxon>
        <taxon>eudicotyledons</taxon>
        <taxon>Gunneridae</taxon>
        <taxon>Pentapetalae</taxon>
        <taxon>asterids</taxon>
        <taxon>lamiids</taxon>
        <taxon>Lamiales</taxon>
        <taxon>Pedaliaceae</taxon>
        <taxon>Sesamum</taxon>
    </lineage>
</organism>
<dbReference type="EMBL" id="JACGWM010000005">
    <property type="protein sequence ID" value="KAL0372593.1"/>
    <property type="molecule type" value="Genomic_DNA"/>
</dbReference>
<comment type="caution">
    <text evidence="2">The sequence shown here is derived from an EMBL/GenBank/DDBJ whole genome shotgun (WGS) entry which is preliminary data.</text>
</comment>